<dbReference type="RefSeq" id="XP_041190684.1">
    <property type="nucleotide sequence ID" value="XM_041336259.1"/>
</dbReference>
<proteinExistence type="predicted"/>
<organism evidence="1 2">
    <name type="scientific">Suillus subaureus</name>
    <dbReference type="NCBI Taxonomy" id="48587"/>
    <lineage>
        <taxon>Eukaryota</taxon>
        <taxon>Fungi</taxon>
        <taxon>Dikarya</taxon>
        <taxon>Basidiomycota</taxon>
        <taxon>Agaricomycotina</taxon>
        <taxon>Agaricomycetes</taxon>
        <taxon>Agaricomycetidae</taxon>
        <taxon>Boletales</taxon>
        <taxon>Suillineae</taxon>
        <taxon>Suillaceae</taxon>
        <taxon>Suillus</taxon>
    </lineage>
</organism>
<evidence type="ECO:0000313" key="1">
    <source>
        <dbReference type="EMBL" id="KAG1812539.1"/>
    </source>
</evidence>
<accession>A0A9P7E6A6</accession>
<name>A0A9P7E6A6_9AGAM</name>
<sequence length="63" mass="7239">VVDLESRALWLLVHLEQPFSTFLLAQQRSGEYKRITSDHDIIGQINNMVSVGDLMDIRTIEIL</sequence>
<dbReference type="Proteomes" id="UP000807769">
    <property type="component" value="Unassembled WGS sequence"/>
</dbReference>
<dbReference type="EMBL" id="JABBWG010000026">
    <property type="protein sequence ID" value="KAG1812539.1"/>
    <property type="molecule type" value="Genomic_DNA"/>
</dbReference>
<keyword evidence="2" id="KW-1185">Reference proteome</keyword>
<dbReference type="AlphaFoldDB" id="A0A9P7E6A6"/>
<dbReference type="GeneID" id="64630276"/>
<feature type="non-terminal residue" evidence="1">
    <location>
        <position position="1"/>
    </location>
</feature>
<protein>
    <submittedName>
        <fullName evidence="1">Uncharacterized protein</fullName>
    </submittedName>
</protein>
<evidence type="ECO:0000313" key="2">
    <source>
        <dbReference type="Proteomes" id="UP000807769"/>
    </source>
</evidence>
<dbReference type="OrthoDB" id="2679089at2759"/>
<comment type="caution">
    <text evidence="1">The sequence shown here is derived from an EMBL/GenBank/DDBJ whole genome shotgun (WGS) entry which is preliminary data.</text>
</comment>
<gene>
    <name evidence="1" type="ORF">BJ212DRAFT_1370382</name>
</gene>
<reference evidence="1" key="1">
    <citation type="journal article" date="2020" name="New Phytol.">
        <title>Comparative genomics reveals dynamic genome evolution in host specialist ectomycorrhizal fungi.</title>
        <authorList>
            <person name="Lofgren L.A."/>
            <person name="Nguyen N.H."/>
            <person name="Vilgalys R."/>
            <person name="Ruytinx J."/>
            <person name="Liao H.L."/>
            <person name="Branco S."/>
            <person name="Kuo A."/>
            <person name="LaButti K."/>
            <person name="Lipzen A."/>
            <person name="Andreopoulos W."/>
            <person name="Pangilinan J."/>
            <person name="Riley R."/>
            <person name="Hundley H."/>
            <person name="Na H."/>
            <person name="Barry K."/>
            <person name="Grigoriev I.V."/>
            <person name="Stajich J.E."/>
            <person name="Kennedy P.G."/>
        </authorList>
    </citation>
    <scope>NUCLEOTIDE SEQUENCE</scope>
    <source>
        <strain evidence="1">MN1</strain>
    </source>
</reference>